<gene>
    <name evidence="1" type="ORF">G9F27_004366</name>
</gene>
<evidence type="ECO:0000313" key="1">
    <source>
        <dbReference type="EMBL" id="HAF2130097.1"/>
    </source>
</evidence>
<protein>
    <submittedName>
        <fullName evidence="1">Uncharacterized protein</fullName>
    </submittedName>
</protein>
<dbReference type="Pfam" id="PF15601">
    <property type="entry name" value="Imm70"/>
    <property type="match status" value="1"/>
</dbReference>
<accession>A0A743SPP9</accession>
<proteinExistence type="predicted"/>
<reference evidence="1" key="2">
    <citation type="submission" date="2020-02" db="EMBL/GenBank/DDBJ databases">
        <authorList>
            <consortium name="NCBI Pathogen Detection Project"/>
        </authorList>
    </citation>
    <scope>NUCLEOTIDE SEQUENCE</scope>
    <source>
        <strain evidence="1">MA.CK_00/00001968</strain>
    </source>
</reference>
<dbReference type="InterPro" id="IPR028185">
    <property type="entry name" value="Imm70"/>
</dbReference>
<comment type="caution">
    <text evidence="1">The sequence shown here is derived from an EMBL/GenBank/DDBJ whole genome shotgun (WGS) entry which is preliminary data.</text>
</comment>
<organism evidence="1">
    <name type="scientific">Salmonella enterica</name>
    <name type="common">Salmonella choleraesuis</name>
    <dbReference type="NCBI Taxonomy" id="28901"/>
    <lineage>
        <taxon>Bacteria</taxon>
        <taxon>Pseudomonadati</taxon>
        <taxon>Pseudomonadota</taxon>
        <taxon>Gammaproteobacteria</taxon>
        <taxon>Enterobacterales</taxon>
        <taxon>Enterobacteriaceae</taxon>
        <taxon>Salmonella</taxon>
    </lineage>
</organism>
<dbReference type="EMBL" id="DAAUQX010000052">
    <property type="protein sequence ID" value="HAF2130097.1"/>
    <property type="molecule type" value="Genomic_DNA"/>
</dbReference>
<reference evidence="1" key="1">
    <citation type="journal article" date="2018" name="Genome Biol.">
        <title>SKESA: strategic k-mer extension for scrupulous assemblies.</title>
        <authorList>
            <person name="Souvorov A."/>
            <person name="Agarwala R."/>
            <person name="Lipman D.J."/>
        </authorList>
    </citation>
    <scope>NUCLEOTIDE SEQUENCE</scope>
    <source>
        <strain evidence="1">MA.CK_00/00001968</strain>
    </source>
</reference>
<dbReference type="AlphaFoldDB" id="A0A743SPP9"/>
<name>A0A743SPP9_SALER</name>
<sequence>MKNVGILAAMTLAEVGPVSDLKTFFNLVVSLLENGIKGSKYPWVTEKLYSGSLTYDEVYKVKCELDSIREEFSRFSLSNIDLQSFGMDKNNSRLNLNGNDLHVVFDRLFKAFDEALECTEVYYKGFNEYIPVRIGFTDAPYYIDDVNRASEQYDALGPNEQPFWLR</sequence>